<dbReference type="GO" id="GO:0005525">
    <property type="term" value="F:GTP binding"/>
    <property type="evidence" value="ECO:0007669"/>
    <property type="project" value="UniProtKB-KW"/>
</dbReference>
<keyword evidence="6" id="KW-1185">Reference proteome</keyword>
<keyword evidence="2 3" id="KW-0342">GTP-binding</keyword>
<dbReference type="Gene3D" id="3.30.70.270">
    <property type="match status" value="1"/>
</dbReference>
<dbReference type="PANTHER" id="PTHR42202">
    <property type="entry name" value="GTP CYCLOHYDROLASE III"/>
    <property type="match status" value="1"/>
</dbReference>
<evidence type="ECO:0000256" key="2">
    <source>
        <dbReference type="ARBA" id="ARBA00023134"/>
    </source>
</evidence>
<accession>A0AAX4L2E4</accession>
<dbReference type="AlphaFoldDB" id="A0AAX4L2E4"/>
<dbReference type="GO" id="GO:0043740">
    <property type="term" value="F:GTP cyclohydrolase IIa activity"/>
    <property type="evidence" value="ECO:0007669"/>
    <property type="project" value="UniProtKB-UniRule"/>
</dbReference>
<dbReference type="EMBL" id="CP146016">
    <property type="protein sequence ID" value="WWQ60348.1"/>
    <property type="molecule type" value="Genomic_DNA"/>
</dbReference>
<name>A0AAX4L2E4_9CREN</name>
<dbReference type="InterPro" id="IPR043128">
    <property type="entry name" value="Rev_trsase/Diguanyl_cyclase"/>
</dbReference>
<keyword evidence="3" id="KW-0547">Nucleotide-binding</keyword>
<evidence type="ECO:0000256" key="4">
    <source>
        <dbReference type="PIRNR" id="PIRNR009265"/>
    </source>
</evidence>
<evidence type="ECO:0000256" key="3">
    <source>
        <dbReference type="HAMAP-Rule" id="MF_00608"/>
    </source>
</evidence>
<evidence type="ECO:0000313" key="5">
    <source>
        <dbReference type="EMBL" id="WWQ60348.1"/>
    </source>
</evidence>
<evidence type="ECO:0000313" key="6">
    <source>
        <dbReference type="Proteomes" id="UP001432202"/>
    </source>
</evidence>
<organism evidence="5 6">
    <name type="scientific">Sulfolobus tengchongensis</name>
    <dbReference type="NCBI Taxonomy" id="207809"/>
    <lineage>
        <taxon>Archaea</taxon>
        <taxon>Thermoproteota</taxon>
        <taxon>Thermoprotei</taxon>
        <taxon>Sulfolobales</taxon>
        <taxon>Sulfolobaceae</taxon>
        <taxon>Sulfolobus</taxon>
    </lineage>
</organism>
<dbReference type="RefSeq" id="WP_338600978.1">
    <property type="nucleotide sequence ID" value="NZ_CP146016.1"/>
</dbReference>
<dbReference type="Proteomes" id="UP001432202">
    <property type="component" value="Chromosome"/>
</dbReference>
<keyword evidence="1 3" id="KW-0378">Hydrolase</keyword>
<proteinExistence type="inferred from homology"/>
<reference evidence="5 6" key="1">
    <citation type="submission" date="2024-02" db="EMBL/GenBank/DDBJ databases">
        <title>STSV induces naive adaptation in Sulfolobus.</title>
        <authorList>
            <person name="Xiang X."/>
            <person name="Song M."/>
        </authorList>
    </citation>
    <scope>NUCLEOTIDE SEQUENCE [LARGE SCALE GENOMIC DNA]</scope>
    <source>
        <strain evidence="5 6">RT2</strain>
    </source>
</reference>
<dbReference type="InterPro" id="IPR029787">
    <property type="entry name" value="Nucleotide_cyclase"/>
</dbReference>
<gene>
    <name evidence="3" type="primary">gch3</name>
    <name evidence="5" type="ORF">V6M85_13040</name>
</gene>
<sequence length="232" mass="26858">MKILAVKLLGYKEWTESLGYDREWLIQKVQNEFMMRIHEIAAEYNTFPLQLRYDNFLMIVDGIASTQLSQMLKDIQQYLPVKIRACLGFGKTPLEAQSIASSCLSNEKRNDFKDYVDEKIAALHFDINYNTQSLHHISIYDSFMEIIDVYLRLSKFLYKIGGIIQYLGGDNYLGFISISDIEKVIEIVKNDDKIKVGIGIGSNARNAIRLATTSLEKIRDNREMAWHIEKEE</sequence>
<dbReference type="GeneID" id="89337711"/>
<dbReference type="EC" id="3.5.4.29" evidence="3 4"/>
<comment type="function">
    <text evidence="3 4">Catalyzes the formation of 2-amino-5-formylamino-6-ribofuranosylamino-4(3H)-pyrimidinone ribonucleotide monophosphate and inorganic phosphate from GTP. Also has an independent pyrophosphate phosphohydrolase activity.</text>
</comment>
<protein>
    <recommendedName>
        <fullName evidence="3 4">GTP cyclohydrolase III</fullName>
        <ecNumber evidence="3 4">3.5.4.29</ecNumber>
    </recommendedName>
</protein>
<comment type="catalytic activity">
    <reaction evidence="3 4">
        <text>GTP + 3 H2O = 2-amino-5-formylamino-6-(5-phospho-D-ribosylamino)pyrimidin-4(3H)-one + 2 phosphate + 2 H(+)</text>
        <dbReference type="Rhea" id="RHEA:22468"/>
        <dbReference type="ChEBI" id="CHEBI:15377"/>
        <dbReference type="ChEBI" id="CHEBI:15378"/>
        <dbReference type="ChEBI" id="CHEBI:37565"/>
        <dbReference type="ChEBI" id="CHEBI:43474"/>
        <dbReference type="ChEBI" id="CHEBI:57258"/>
        <dbReference type="EC" id="3.5.4.29"/>
    </reaction>
</comment>
<dbReference type="PANTHER" id="PTHR42202:SF1">
    <property type="entry name" value="GTP CYCLOHYDROLASE III"/>
    <property type="match status" value="1"/>
</dbReference>
<dbReference type="HAMAP" id="MF_00608">
    <property type="entry name" value="GTP_cyclohydro_3"/>
    <property type="match status" value="1"/>
</dbReference>
<dbReference type="InterPro" id="IPR007839">
    <property type="entry name" value="GTP_CycHdrlase_3"/>
</dbReference>
<evidence type="ECO:0000256" key="1">
    <source>
        <dbReference type="ARBA" id="ARBA00022801"/>
    </source>
</evidence>
<dbReference type="Gene3D" id="3.30.70.1230">
    <property type="entry name" value="Nucleotide cyclase"/>
    <property type="match status" value="1"/>
</dbReference>
<dbReference type="PIRSF" id="PIRSF009265">
    <property type="entry name" value="GTP_cyclohydro_3"/>
    <property type="match status" value="1"/>
</dbReference>
<comment type="similarity">
    <text evidence="3 4">Belongs to the archaeal-type GTP cyclohydrolase family.</text>
</comment>
<dbReference type="Pfam" id="PF05165">
    <property type="entry name" value="GCH_III"/>
    <property type="match status" value="1"/>
</dbReference>